<dbReference type="EMBL" id="BQNB010019087">
    <property type="protein sequence ID" value="GJT81513.1"/>
    <property type="molecule type" value="Genomic_DNA"/>
</dbReference>
<reference evidence="2" key="1">
    <citation type="journal article" date="2022" name="Int. J. Mol. Sci.">
        <title>Draft Genome of Tanacetum Coccineum: Genomic Comparison of Closely Related Tanacetum-Family Plants.</title>
        <authorList>
            <person name="Yamashiro T."/>
            <person name="Shiraishi A."/>
            <person name="Nakayama K."/>
            <person name="Satake H."/>
        </authorList>
    </citation>
    <scope>NUCLEOTIDE SEQUENCE</scope>
</reference>
<proteinExistence type="predicted"/>
<protein>
    <submittedName>
        <fullName evidence="2">Uncharacterized protein</fullName>
    </submittedName>
</protein>
<organism evidence="2 3">
    <name type="scientific">Tanacetum coccineum</name>
    <dbReference type="NCBI Taxonomy" id="301880"/>
    <lineage>
        <taxon>Eukaryota</taxon>
        <taxon>Viridiplantae</taxon>
        <taxon>Streptophyta</taxon>
        <taxon>Embryophyta</taxon>
        <taxon>Tracheophyta</taxon>
        <taxon>Spermatophyta</taxon>
        <taxon>Magnoliopsida</taxon>
        <taxon>eudicotyledons</taxon>
        <taxon>Gunneridae</taxon>
        <taxon>Pentapetalae</taxon>
        <taxon>asterids</taxon>
        <taxon>campanulids</taxon>
        <taxon>Asterales</taxon>
        <taxon>Asteraceae</taxon>
        <taxon>Asteroideae</taxon>
        <taxon>Anthemideae</taxon>
        <taxon>Anthemidinae</taxon>
        <taxon>Tanacetum</taxon>
    </lineage>
</organism>
<reference evidence="2" key="2">
    <citation type="submission" date="2022-01" db="EMBL/GenBank/DDBJ databases">
        <authorList>
            <person name="Yamashiro T."/>
            <person name="Shiraishi A."/>
            <person name="Satake H."/>
            <person name="Nakayama K."/>
        </authorList>
    </citation>
    <scope>NUCLEOTIDE SEQUENCE</scope>
</reference>
<comment type="caution">
    <text evidence="2">The sequence shown here is derived from an EMBL/GenBank/DDBJ whole genome shotgun (WGS) entry which is preliminary data.</text>
</comment>
<feature type="compositionally biased region" description="Low complexity" evidence="1">
    <location>
        <begin position="143"/>
        <end position="168"/>
    </location>
</feature>
<keyword evidence="3" id="KW-1185">Reference proteome</keyword>
<accession>A0ABQ5H0U5</accession>
<feature type="compositionally biased region" description="Polar residues" evidence="1">
    <location>
        <begin position="107"/>
        <end position="142"/>
    </location>
</feature>
<dbReference type="Proteomes" id="UP001151760">
    <property type="component" value="Unassembled WGS sequence"/>
</dbReference>
<evidence type="ECO:0000313" key="2">
    <source>
        <dbReference type="EMBL" id="GJT81513.1"/>
    </source>
</evidence>
<evidence type="ECO:0000313" key="3">
    <source>
        <dbReference type="Proteomes" id="UP001151760"/>
    </source>
</evidence>
<feature type="region of interest" description="Disordered" evidence="1">
    <location>
        <begin position="97"/>
        <end position="168"/>
    </location>
</feature>
<sequence>MTITINPQDLLAFIQTQAQLITLIQTHQALLAQFGFSGNSTVGTNTIVGTNNKVVNKSTPLALHISPGRVDPLTGFSGPPDSFWPKFATVGIIRSSPNATDAYYPSPTITPVDTSQPTNPLSSAQQPNNNEPTHTELTNTDASQPNNNEPNNTEPTTPSTPTISNSQP</sequence>
<evidence type="ECO:0000256" key="1">
    <source>
        <dbReference type="SAM" id="MobiDB-lite"/>
    </source>
</evidence>
<name>A0ABQ5H0U5_9ASTR</name>
<gene>
    <name evidence="2" type="ORF">Tco_1055855</name>
</gene>